<comment type="caution">
    <text evidence="13">The sequence shown here is derived from an EMBL/GenBank/DDBJ whole genome shotgun (WGS) entry which is preliminary data.</text>
</comment>
<dbReference type="PANTHER" id="PTHR32120">
    <property type="entry name" value="SMALL RIBOSOMAL SUBUNIT BIOGENESIS GTPASE RSGA"/>
    <property type="match status" value="1"/>
</dbReference>
<dbReference type="InterPro" id="IPR012340">
    <property type="entry name" value="NA-bd_OB-fold"/>
</dbReference>
<comment type="subcellular location">
    <subcellularLocation>
        <location evidence="10">Cytoplasm</location>
    </subcellularLocation>
</comment>
<dbReference type="CDD" id="cd01854">
    <property type="entry name" value="YjeQ_EngC"/>
    <property type="match status" value="1"/>
</dbReference>
<dbReference type="InterPro" id="IPR030378">
    <property type="entry name" value="G_CP_dom"/>
</dbReference>
<evidence type="ECO:0000259" key="11">
    <source>
        <dbReference type="PROSITE" id="PS50936"/>
    </source>
</evidence>
<sequence>MSSTRRVSTSSSISGQIVAAFGRHFLVKTASHTPLSCVMRGKKGGAACGDQVEIKLTTAGQGVIETILPRSALLYRSDVYREKIIAANVTQMVIVVAAVPSFSEELINRCLAAAENQRIRGLIVLNKADLIEPTRTAAASLSLYRELGYPLLQISAKTSVAPLLPYLKGQLSVLVGQSGMGKSTLINTLIPDAERATAGISIALDSGRHTTTHARLFHLDEDTRIIDSPGMQEFGLHHIDGKDLAWEFIEFRSYLGQCKFNNCRHADEPGCALGEAAREGKISGRRLDFYRKLAILPGAMSRA</sequence>
<evidence type="ECO:0000256" key="1">
    <source>
        <dbReference type="ARBA" id="ARBA00022490"/>
    </source>
</evidence>
<reference evidence="13 14" key="1">
    <citation type="submission" date="2016-10" db="EMBL/GenBank/DDBJ databases">
        <authorList>
            <person name="Varghese N."/>
            <person name="Submissions S."/>
        </authorList>
    </citation>
    <scope>NUCLEOTIDE SEQUENCE [LARGE SCALE GENOMIC DNA]</scope>
    <source>
        <strain evidence="13 14">Nl1</strain>
    </source>
</reference>
<keyword evidence="9 10" id="KW-0342">GTP-binding</keyword>
<keyword evidence="4 10" id="KW-0699">rRNA-binding</keyword>
<dbReference type="NCBIfam" id="TIGR00157">
    <property type="entry name" value="ribosome small subunit-dependent GTPase A"/>
    <property type="match status" value="1"/>
</dbReference>
<feature type="binding site" evidence="10">
    <location>
        <begin position="176"/>
        <end position="184"/>
    </location>
    <ligand>
        <name>GTP</name>
        <dbReference type="ChEBI" id="CHEBI:37565"/>
    </ligand>
</feature>
<dbReference type="Gene3D" id="3.40.50.300">
    <property type="entry name" value="P-loop containing nucleotide triphosphate hydrolases"/>
    <property type="match status" value="1"/>
</dbReference>
<dbReference type="Pfam" id="PF03193">
    <property type="entry name" value="RsgA_GTPase"/>
    <property type="match status" value="1"/>
</dbReference>
<dbReference type="CDD" id="cd04466">
    <property type="entry name" value="S1_YloQ_GTPase"/>
    <property type="match status" value="1"/>
</dbReference>
<evidence type="ECO:0000256" key="5">
    <source>
        <dbReference type="ARBA" id="ARBA00022741"/>
    </source>
</evidence>
<evidence type="ECO:0000256" key="10">
    <source>
        <dbReference type="HAMAP-Rule" id="MF_01820"/>
    </source>
</evidence>
<feature type="domain" description="EngC GTPase" evidence="11">
    <location>
        <begin position="87"/>
        <end position="232"/>
    </location>
</feature>
<comment type="function">
    <text evidence="10">One of several proteins that assist in the late maturation steps of the functional core of the 30S ribosomal subunit. Helps release RbfA from mature subunits. May play a role in the assembly of ribosomal proteins into the subunit. Circularly permuted GTPase that catalyzes slow GTP hydrolysis, GTPase activity is stimulated by the 30S ribosomal subunit.</text>
</comment>
<dbReference type="InterPro" id="IPR004881">
    <property type="entry name" value="Ribosome_biogen_GTPase_RsgA"/>
</dbReference>
<dbReference type="SUPFAM" id="SSF50249">
    <property type="entry name" value="Nucleic acid-binding proteins"/>
    <property type="match status" value="1"/>
</dbReference>
<keyword evidence="1 10" id="KW-0963">Cytoplasm</keyword>
<keyword evidence="6 10" id="KW-0378">Hydrolase</keyword>
<keyword evidence="5 10" id="KW-0547">Nucleotide-binding</keyword>
<dbReference type="InterPro" id="IPR027417">
    <property type="entry name" value="P-loop_NTPase"/>
</dbReference>
<evidence type="ECO:0000259" key="12">
    <source>
        <dbReference type="PROSITE" id="PS51721"/>
    </source>
</evidence>
<feature type="binding site" evidence="10">
    <location>
        <begin position="126"/>
        <end position="129"/>
    </location>
    <ligand>
        <name>GTP</name>
        <dbReference type="ChEBI" id="CHEBI:37565"/>
    </ligand>
</feature>
<protein>
    <recommendedName>
        <fullName evidence="10">Small ribosomal subunit biogenesis GTPase RsgA</fullName>
        <ecNumber evidence="10">3.6.1.-</ecNumber>
    </recommendedName>
</protein>
<dbReference type="PROSITE" id="PS51721">
    <property type="entry name" value="G_CP"/>
    <property type="match status" value="1"/>
</dbReference>
<feature type="binding site" evidence="10">
    <location>
        <position position="263"/>
    </location>
    <ligand>
        <name>Zn(2+)</name>
        <dbReference type="ChEBI" id="CHEBI:29105"/>
    </ligand>
</feature>
<dbReference type="Gene3D" id="2.40.50.140">
    <property type="entry name" value="Nucleic acid-binding proteins"/>
    <property type="match status" value="1"/>
</dbReference>
<feature type="domain" description="CP-type G" evidence="12">
    <location>
        <begin position="80"/>
        <end position="234"/>
    </location>
</feature>
<keyword evidence="3 10" id="KW-0479">Metal-binding</keyword>
<dbReference type="EC" id="3.6.1.-" evidence="10"/>
<gene>
    <name evidence="10" type="primary">rsgA</name>
    <name evidence="13" type="ORF">SAMN05216402_1207</name>
</gene>
<evidence type="ECO:0000256" key="7">
    <source>
        <dbReference type="ARBA" id="ARBA00022833"/>
    </source>
</evidence>
<evidence type="ECO:0000256" key="4">
    <source>
        <dbReference type="ARBA" id="ARBA00022730"/>
    </source>
</evidence>
<dbReference type="InterPro" id="IPR010914">
    <property type="entry name" value="RsgA_GTPase_dom"/>
</dbReference>
<dbReference type="PROSITE" id="PS50936">
    <property type="entry name" value="ENGC_GTPASE"/>
    <property type="match status" value="1"/>
</dbReference>
<keyword evidence="2 10" id="KW-0690">Ribosome biogenesis</keyword>
<comment type="similarity">
    <text evidence="10">Belongs to the TRAFAC class YlqF/YawG GTPase family. RsgA subfamily.</text>
</comment>
<comment type="cofactor">
    <cofactor evidence="10">
        <name>Zn(2+)</name>
        <dbReference type="ChEBI" id="CHEBI:29105"/>
    </cofactor>
    <text evidence="10">Binds 1 zinc ion per subunit.</text>
</comment>
<evidence type="ECO:0000256" key="2">
    <source>
        <dbReference type="ARBA" id="ARBA00022517"/>
    </source>
</evidence>
<name>A0ABY0TB26_9PROT</name>
<accession>A0ABY0TB26</accession>
<dbReference type="Gene3D" id="1.10.40.50">
    <property type="entry name" value="Probable gtpase engc, domain 3"/>
    <property type="match status" value="1"/>
</dbReference>
<dbReference type="InterPro" id="IPR031944">
    <property type="entry name" value="RsgA_N"/>
</dbReference>
<dbReference type="EMBL" id="FNKY01000001">
    <property type="protein sequence ID" value="SDQ53161.1"/>
    <property type="molecule type" value="Genomic_DNA"/>
</dbReference>
<keyword evidence="14" id="KW-1185">Reference proteome</keyword>
<comment type="subunit">
    <text evidence="10">Monomer. Associates with 30S ribosomal subunit, binds 16S rRNA.</text>
</comment>
<dbReference type="SUPFAM" id="SSF52540">
    <property type="entry name" value="P-loop containing nucleoside triphosphate hydrolases"/>
    <property type="match status" value="1"/>
</dbReference>
<dbReference type="PANTHER" id="PTHR32120:SF11">
    <property type="entry name" value="SMALL RIBOSOMAL SUBUNIT BIOGENESIS GTPASE RSGA 1, MITOCHONDRIAL-RELATED"/>
    <property type="match status" value="1"/>
</dbReference>
<dbReference type="HAMAP" id="MF_01820">
    <property type="entry name" value="GTPase_RsgA"/>
    <property type="match status" value="1"/>
</dbReference>
<evidence type="ECO:0000313" key="14">
    <source>
        <dbReference type="Proteomes" id="UP000183471"/>
    </source>
</evidence>
<feature type="binding site" evidence="10">
    <location>
        <position position="258"/>
    </location>
    <ligand>
        <name>Zn(2+)</name>
        <dbReference type="ChEBI" id="CHEBI:29105"/>
    </ligand>
</feature>
<organism evidence="13 14">
    <name type="scientific">Nitrosospira multiformis</name>
    <dbReference type="NCBI Taxonomy" id="1231"/>
    <lineage>
        <taxon>Bacteria</taxon>
        <taxon>Pseudomonadati</taxon>
        <taxon>Pseudomonadota</taxon>
        <taxon>Betaproteobacteria</taxon>
        <taxon>Nitrosomonadales</taxon>
        <taxon>Nitrosomonadaceae</taxon>
        <taxon>Nitrosospira</taxon>
    </lineage>
</organism>
<evidence type="ECO:0000256" key="8">
    <source>
        <dbReference type="ARBA" id="ARBA00022884"/>
    </source>
</evidence>
<evidence type="ECO:0000256" key="6">
    <source>
        <dbReference type="ARBA" id="ARBA00022801"/>
    </source>
</evidence>
<keyword evidence="8 10" id="KW-0694">RNA-binding</keyword>
<proteinExistence type="inferred from homology"/>
<evidence type="ECO:0000313" key="13">
    <source>
        <dbReference type="EMBL" id="SDQ53161.1"/>
    </source>
</evidence>
<dbReference type="Proteomes" id="UP000183471">
    <property type="component" value="Unassembled WGS sequence"/>
</dbReference>
<keyword evidence="7 10" id="KW-0862">Zinc</keyword>
<evidence type="ECO:0000256" key="9">
    <source>
        <dbReference type="ARBA" id="ARBA00023134"/>
    </source>
</evidence>
<feature type="binding site" evidence="10">
    <location>
        <position position="271"/>
    </location>
    <ligand>
        <name>Zn(2+)</name>
        <dbReference type="ChEBI" id="CHEBI:29105"/>
    </ligand>
</feature>
<evidence type="ECO:0000256" key="3">
    <source>
        <dbReference type="ARBA" id="ARBA00022723"/>
    </source>
</evidence>
<feature type="binding site" evidence="10">
    <location>
        <position position="265"/>
    </location>
    <ligand>
        <name>Zn(2+)</name>
        <dbReference type="ChEBI" id="CHEBI:29105"/>
    </ligand>
</feature>